<gene>
    <name evidence="2" type="ORF">EW145_g8019</name>
</gene>
<feature type="compositionally biased region" description="Low complexity" evidence="1">
    <location>
        <begin position="49"/>
        <end position="60"/>
    </location>
</feature>
<protein>
    <submittedName>
        <fullName evidence="2">Uncharacterized protein</fullName>
    </submittedName>
</protein>
<dbReference type="AlphaFoldDB" id="A0A4S4KCM9"/>
<comment type="caution">
    <text evidence="2">The sequence shown here is derived from an EMBL/GenBank/DDBJ whole genome shotgun (WGS) entry which is preliminary data.</text>
</comment>
<feature type="non-terminal residue" evidence="2">
    <location>
        <position position="1"/>
    </location>
</feature>
<evidence type="ECO:0000313" key="2">
    <source>
        <dbReference type="EMBL" id="THG95117.1"/>
    </source>
</evidence>
<feature type="region of interest" description="Disordered" evidence="1">
    <location>
        <begin position="39"/>
        <end position="70"/>
    </location>
</feature>
<reference evidence="2 3" key="1">
    <citation type="submission" date="2019-02" db="EMBL/GenBank/DDBJ databases">
        <title>Genome sequencing of the rare red list fungi Phellinidium pouzarii.</title>
        <authorList>
            <person name="Buettner E."/>
            <person name="Kellner H."/>
        </authorList>
    </citation>
    <scope>NUCLEOTIDE SEQUENCE [LARGE SCALE GENOMIC DNA]</scope>
    <source>
        <strain evidence="2 3">DSM 108285</strain>
    </source>
</reference>
<evidence type="ECO:0000313" key="3">
    <source>
        <dbReference type="Proteomes" id="UP000308199"/>
    </source>
</evidence>
<keyword evidence="3" id="KW-1185">Reference proteome</keyword>
<dbReference type="EMBL" id="SGPK01001014">
    <property type="protein sequence ID" value="THG95117.1"/>
    <property type="molecule type" value="Genomic_DNA"/>
</dbReference>
<evidence type="ECO:0000256" key="1">
    <source>
        <dbReference type="SAM" id="MobiDB-lite"/>
    </source>
</evidence>
<sequence>CVNPSADAGRYDDRRIARQSYGVPVSVDKPTDKELSQSLAAEPTGLLSTTATRDTANTNTGETSIKEITD</sequence>
<accession>A0A4S4KCM9</accession>
<name>A0A4S4KCM9_9AGAM</name>
<dbReference type="Proteomes" id="UP000308199">
    <property type="component" value="Unassembled WGS sequence"/>
</dbReference>
<organism evidence="2 3">
    <name type="scientific">Phellinidium pouzarii</name>
    <dbReference type="NCBI Taxonomy" id="167371"/>
    <lineage>
        <taxon>Eukaryota</taxon>
        <taxon>Fungi</taxon>
        <taxon>Dikarya</taxon>
        <taxon>Basidiomycota</taxon>
        <taxon>Agaricomycotina</taxon>
        <taxon>Agaricomycetes</taxon>
        <taxon>Hymenochaetales</taxon>
        <taxon>Hymenochaetaceae</taxon>
        <taxon>Phellinidium</taxon>
    </lineage>
</organism>
<proteinExistence type="predicted"/>